<dbReference type="EMBL" id="QPMK01000003">
    <property type="protein sequence ID" value="RDD67066.1"/>
    <property type="molecule type" value="Genomic_DNA"/>
</dbReference>
<keyword evidence="4" id="KW-1185">Reference proteome</keyword>
<name>A0A369TVS8_9RHOB</name>
<feature type="region of interest" description="Disordered" evidence="1">
    <location>
        <begin position="398"/>
        <end position="450"/>
    </location>
</feature>
<dbReference type="InterPro" id="IPR032466">
    <property type="entry name" value="Metal_Hydrolase"/>
</dbReference>
<evidence type="ECO:0000256" key="1">
    <source>
        <dbReference type="SAM" id="MobiDB-lite"/>
    </source>
</evidence>
<dbReference type="Pfam" id="PF04909">
    <property type="entry name" value="Amidohydro_2"/>
    <property type="match status" value="1"/>
</dbReference>
<feature type="region of interest" description="Disordered" evidence="1">
    <location>
        <begin position="1"/>
        <end position="43"/>
    </location>
</feature>
<dbReference type="AlphaFoldDB" id="A0A369TVS8"/>
<evidence type="ECO:0000313" key="4">
    <source>
        <dbReference type="Proteomes" id="UP000253977"/>
    </source>
</evidence>
<gene>
    <name evidence="3" type="ORF">DU478_04805</name>
</gene>
<dbReference type="SUPFAM" id="SSF51556">
    <property type="entry name" value="Metallo-dependent hydrolases"/>
    <property type="match status" value="1"/>
</dbReference>
<evidence type="ECO:0000259" key="2">
    <source>
        <dbReference type="Pfam" id="PF04909"/>
    </source>
</evidence>
<reference evidence="3 4" key="1">
    <citation type="submission" date="2018-07" db="EMBL/GenBank/DDBJ databases">
        <title>Thalassococcus profundi sp. nov., a marine bacterium isolated from deep seawater of Okinawa Trough.</title>
        <authorList>
            <person name="Yu M."/>
        </authorList>
    </citation>
    <scope>NUCLEOTIDE SEQUENCE [LARGE SCALE GENOMIC DNA]</scope>
    <source>
        <strain evidence="3 4">WRAS1</strain>
    </source>
</reference>
<accession>A0A369TVS8</accession>
<evidence type="ECO:0000313" key="3">
    <source>
        <dbReference type="EMBL" id="RDD67066.1"/>
    </source>
</evidence>
<proteinExistence type="predicted"/>
<feature type="domain" description="Amidohydrolase-related" evidence="2">
    <location>
        <begin position="286"/>
        <end position="597"/>
    </location>
</feature>
<sequence length="639" mass="71494">MSECATPRIGAGTPYQPRPESAPVPISKHPAVTVRPPPPSTQTRLRYSRNAHACARLPRNPFEPEPISMTLTRRAFLASAAATSGCAPYTYRQARVCEPPRPDGPIRIDMHCHLMNVRDVSEADFVTRRFFNLEEDASPTLEAIAASLATFLAGFLSVGAWGIRQERGYLRVEMEKPLDLSAEGRNRPARQSNTDFCFFAGRTQAGAFRSDAQRQITGFFSTRIRNAARMMTLYPDMDLFLPSMVDLYEGANILPLPEHIAFYSELNLATRGRFLPLVSFTPEREYEDRTLGGRSPDDPARPSQMFWVKRAIDQLGFVGVKVHPSSGFSPIDNLRWGCLNTPRQRIRETDRELYDQFSAYDRYMEELYAFCKSRDVPILTHNSTGLSANEVCMQGAFPPGHGDRQAPPSGDYGDPALGEWTYAPRAASNPRRHRRWNRATDPRDEQDFTNNPGAWIAAMRAADRAAPGLPPLKVILGHLANGIDRNSHDGGTATLQPSPWLRTAVAAMRTQRHLYADLSEVNEFFESRALFEGYRDVLGRLISTEPGFARNLLYGSDWHMPATADAGARYPDRIEALLPARVRPAVMGETAADVFGLRPGQQTRARLARFYADPPTLTGVPRRTDASLPLSEVPWWDRM</sequence>
<dbReference type="Proteomes" id="UP000253977">
    <property type="component" value="Unassembled WGS sequence"/>
</dbReference>
<dbReference type="Gene3D" id="3.20.20.140">
    <property type="entry name" value="Metal-dependent hydrolases"/>
    <property type="match status" value="1"/>
</dbReference>
<comment type="caution">
    <text evidence="3">The sequence shown here is derived from an EMBL/GenBank/DDBJ whole genome shotgun (WGS) entry which is preliminary data.</text>
</comment>
<organism evidence="3 4">
    <name type="scientific">Thalassococcus profundi</name>
    <dbReference type="NCBI Taxonomy" id="2282382"/>
    <lineage>
        <taxon>Bacteria</taxon>
        <taxon>Pseudomonadati</taxon>
        <taxon>Pseudomonadota</taxon>
        <taxon>Alphaproteobacteria</taxon>
        <taxon>Rhodobacterales</taxon>
        <taxon>Roseobacteraceae</taxon>
        <taxon>Thalassococcus</taxon>
    </lineage>
</organism>
<protein>
    <recommendedName>
        <fullName evidence="2">Amidohydrolase-related domain-containing protein</fullName>
    </recommendedName>
</protein>
<dbReference type="InterPro" id="IPR006680">
    <property type="entry name" value="Amidohydro-rel"/>
</dbReference>
<dbReference type="GO" id="GO:0016787">
    <property type="term" value="F:hydrolase activity"/>
    <property type="evidence" value="ECO:0007669"/>
    <property type="project" value="InterPro"/>
</dbReference>